<evidence type="ECO:0000313" key="2">
    <source>
        <dbReference type="EMBL" id="CAV31767.1"/>
    </source>
</evidence>
<dbReference type="AlphaFoldDB" id="B7WN89"/>
<dbReference type="Proteomes" id="UP000001940">
    <property type="component" value="Chromosome II"/>
</dbReference>
<name>B7WN89_CAEEL</name>
<dbReference type="GeneID" id="174393"/>
<dbReference type="AGR" id="WB:WBGene00007919"/>
<gene>
    <name evidence="2 4" type="primary">cup-16</name>
    <name evidence="4" type="ORF">C34C6.7</name>
    <name evidence="2" type="ORF">CELE_C34C6.7</name>
</gene>
<keyword evidence="3" id="KW-1185">Reference proteome</keyword>
<dbReference type="Bgee" id="WBGene00007919">
    <property type="expression patterns" value="Expressed in adult organism and 3 other cell types or tissues"/>
</dbReference>
<evidence type="ECO:0000256" key="1">
    <source>
        <dbReference type="SAM" id="MobiDB-lite"/>
    </source>
</evidence>
<dbReference type="EMBL" id="BX284602">
    <property type="protein sequence ID" value="CAV31767.1"/>
    <property type="molecule type" value="Genomic_DNA"/>
</dbReference>
<feature type="compositionally biased region" description="Acidic residues" evidence="1">
    <location>
        <begin position="59"/>
        <end position="74"/>
    </location>
</feature>
<organism evidence="2 3">
    <name type="scientific">Caenorhabditis elegans</name>
    <dbReference type="NCBI Taxonomy" id="6239"/>
    <lineage>
        <taxon>Eukaryota</taxon>
        <taxon>Metazoa</taxon>
        <taxon>Ecdysozoa</taxon>
        <taxon>Nematoda</taxon>
        <taxon>Chromadorea</taxon>
        <taxon>Rhabditida</taxon>
        <taxon>Rhabditina</taxon>
        <taxon>Rhabditomorpha</taxon>
        <taxon>Rhabditoidea</taxon>
        <taxon>Rhabditidae</taxon>
        <taxon>Peloderinae</taxon>
        <taxon>Caenorhabditis</taxon>
    </lineage>
</organism>
<evidence type="ECO:0000313" key="3">
    <source>
        <dbReference type="Proteomes" id="UP000001940"/>
    </source>
</evidence>
<protein>
    <submittedName>
        <fullName evidence="2">Uncharacterized protein</fullName>
    </submittedName>
</protein>
<dbReference type="CTD" id="174393"/>
<dbReference type="RefSeq" id="NP_001254182.1">
    <property type="nucleotide sequence ID" value="NM_001267253.3"/>
</dbReference>
<feature type="compositionally biased region" description="Polar residues" evidence="1">
    <location>
        <begin position="118"/>
        <end position="143"/>
    </location>
</feature>
<dbReference type="WormBase" id="C34C6.7b">
    <property type="protein sequence ID" value="CE43411"/>
    <property type="gene ID" value="WBGene00007919"/>
    <property type="gene designation" value="cup-16"/>
</dbReference>
<feature type="region of interest" description="Disordered" evidence="1">
    <location>
        <begin position="56"/>
        <end position="143"/>
    </location>
</feature>
<reference evidence="2 3" key="1">
    <citation type="journal article" date="1998" name="Science">
        <title>Genome sequence of the nematode C. elegans: a platform for investigating biology.</title>
        <authorList>
            <consortium name="The C. elegans sequencing consortium"/>
            <person name="Sulson J.E."/>
            <person name="Waterston R."/>
        </authorList>
    </citation>
    <scope>NUCLEOTIDE SEQUENCE [LARGE SCALE GENOMIC DNA]</scope>
    <source>
        <strain evidence="2 3">Bristol N2</strain>
    </source>
</reference>
<dbReference type="HOGENOM" id="CLU_704447_0_0_1"/>
<evidence type="ECO:0000313" key="4">
    <source>
        <dbReference type="WormBase" id="C34C6.7b"/>
    </source>
</evidence>
<accession>B7WN89</accession>
<feature type="compositionally biased region" description="Basic and acidic residues" evidence="1">
    <location>
        <begin position="75"/>
        <end position="101"/>
    </location>
</feature>
<dbReference type="OrthoDB" id="5876987at2759"/>
<proteinExistence type="predicted"/>
<dbReference type="ExpressionAtlas" id="B7WN89">
    <property type="expression patterns" value="baseline and differential"/>
</dbReference>
<sequence length="326" mass="37129">MQPEPRVVHEASEVSDNIELNIKDDLNLKSRLDNFTRAKFRQSTTVTPNIVAVEPSIEGVEDDLDHDEQGEPEDSEIRNRNEHHFAELGGKMKERRDHVDDPDIQEPLNKPISAIPEETSNSATIQYERSSSGTQNPQTSLNIPTAQNVPKLKQLKNQEILKDHFISEVSDVSNVADVSAPIVISQVPEILNGEPAGVPANFEEEDKERVEEEEDRISWDLIHFLLLLSPYEEGEVTWWTIVLEAVKCSLRSCHNSSSHWHDRSVYLPRITRHRRQDSDYLPGALSPTTPKPCLCNNLETYFEKLYESVGKKKKEKKISNSTTKFV</sequence>